<reference evidence="5 6" key="1">
    <citation type="journal article" date="2015" name="Genome Announc.">
        <title>Expanding the biotechnology potential of lactobacilli through comparative genomics of 213 strains and associated genera.</title>
        <authorList>
            <person name="Sun Z."/>
            <person name="Harris H.M."/>
            <person name="McCann A."/>
            <person name="Guo C."/>
            <person name="Argimon S."/>
            <person name="Zhang W."/>
            <person name="Yang X."/>
            <person name="Jeffery I.B."/>
            <person name="Cooney J.C."/>
            <person name="Kagawa T.F."/>
            <person name="Liu W."/>
            <person name="Song Y."/>
            <person name="Salvetti E."/>
            <person name="Wrobel A."/>
            <person name="Rasinkangas P."/>
            <person name="Parkhill J."/>
            <person name="Rea M.C."/>
            <person name="O'Sullivan O."/>
            <person name="Ritari J."/>
            <person name="Douillard F.P."/>
            <person name="Paul Ross R."/>
            <person name="Yang R."/>
            <person name="Briner A.E."/>
            <person name="Felis G.E."/>
            <person name="de Vos W.M."/>
            <person name="Barrangou R."/>
            <person name="Klaenhammer T.R."/>
            <person name="Caufield P.W."/>
            <person name="Cui Y."/>
            <person name="Zhang H."/>
            <person name="O'Toole P.W."/>
        </authorList>
    </citation>
    <scope>NUCLEOTIDE SEQUENCE [LARGE SCALE GENOMIC DNA]</scope>
    <source>
        <strain evidence="5 6">DSM 16045</strain>
    </source>
</reference>
<protein>
    <submittedName>
        <fullName evidence="5">Transcriptional regulator</fullName>
    </submittedName>
</protein>
<evidence type="ECO:0000256" key="2">
    <source>
        <dbReference type="ARBA" id="ARBA00023125"/>
    </source>
</evidence>
<dbReference type="CDD" id="cd01392">
    <property type="entry name" value="HTH_LacI"/>
    <property type="match status" value="1"/>
</dbReference>
<dbReference type="Proteomes" id="UP000051739">
    <property type="component" value="Unassembled WGS sequence"/>
</dbReference>
<evidence type="ECO:0000313" key="6">
    <source>
        <dbReference type="Proteomes" id="UP000051739"/>
    </source>
</evidence>
<dbReference type="Pfam" id="PF13407">
    <property type="entry name" value="Peripla_BP_4"/>
    <property type="match status" value="1"/>
</dbReference>
<dbReference type="SUPFAM" id="SSF47413">
    <property type="entry name" value="lambda repressor-like DNA-binding domains"/>
    <property type="match status" value="1"/>
</dbReference>
<dbReference type="EMBL" id="AZFN01000009">
    <property type="protein sequence ID" value="KRM02560.1"/>
    <property type="molecule type" value="Genomic_DNA"/>
</dbReference>
<evidence type="ECO:0000256" key="1">
    <source>
        <dbReference type="ARBA" id="ARBA00023015"/>
    </source>
</evidence>
<dbReference type="PROSITE" id="PS00356">
    <property type="entry name" value="HTH_LACI_1"/>
    <property type="match status" value="1"/>
</dbReference>
<evidence type="ECO:0000313" key="5">
    <source>
        <dbReference type="EMBL" id="KRM02560.1"/>
    </source>
</evidence>
<name>A0A0R1VAR8_9LACO</name>
<evidence type="ECO:0000256" key="3">
    <source>
        <dbReference type="ARBA" id="ARBA00023163"/>
    </source>
</evidence>
<proteinExistence type="predicted"/>
<sequence length="334" mass="37484">MGKRATISDVARQAHVSATTVSRYLNQHYQKMSDETKARIAQVIADLDYSPSSSARQMRQKSSHLVGVLVGDIANPFSSLMAKGIYDVLQPAGYDIQLMNSNDSKEAESRHLDRLIEQRADGIIVQPSAASFAQFERCRANGIPIIIVDRTMKNLPTDVAYVTSENFDACYRLGPILVDHGYQNVISVSSRLAEASGQILRIKGLMQTANDHQLQYINLEMRDGNVEWLKAELQQNLQELSGRTAVISLMGPLLFNLLDIFKNLSITFPQDIGLISYDDWDWSRFIGDGIFLLRQDMELMGSQAAQFLLEMIHDPKKKLGTEYLPVTMVERPSI</sequence>
<accession>A0A0R1VAR8</accession>
<dbReference type="SMART" id="SM00354">
    <property type="entry name" value="HTH_LACI"/>
    <property type="match status" value="1"/>
</dbReference>
<dbReference type="InterPro" id="IPR010982">
    <property type="entry name" value="Lambda_DNA-bd_dom_sf"/>
</dbReference>
<keyword evidence="6" id="KW-1185">Reference proteome</keyword>
<dbReference type="RefSeq" id="WP_056937158.1">
    <property type="nucleotide sequence ID" value="NZ_AZFN01000009.1"/>
</dbReference>
<dbReference type="AlphaFoldDB" id="A0A0R1VAR8"/>
<organism evidence="5 6">
    <name type="scientific">Limosilactobacillus gastricus DSM 16045</name>
    <dbReference type="NCBI Taxonomy" id="1423749"/>
    <lineage>
        <taxon>Bacteria</taxon>
        <taxon>Bacillati</taxon>
        <taxon>Bacillota</taxon>
        <taxon>Bacilli</taxon>
        <taxon>Lactobacillales</taxon>
        <taxon>Lactobacillaceae</taxon>
        <taxon>Limosilactobacillus</taxon>
    </lineage>
</organism>
<gene>
    <name evidence="5" type="ORF">FC60_GL001734</name>
</gene>
<dbReference type="PANTHER" id="PTHR30146">
    <property type="entry name" value="LACI-RELATED TRANSCRIPTIONAL REPRESSOR"/>
    <property type="match status" value="1"/>
</dbReference>
<dbReference type="GO" id="GO:0000976">
    <property type="term" value="F:transcription cis-regulatory region binding"/>
    <property type="evidence" value="ECO:0007669"/>
    <property type="project" value="TreeGrafter"/>
</dbReference>
<feature type="domain" description="HTH lacI-type" evidence="4">
    <location>
        <begin position="5"/>
        <end position="60"/>
    </location>
</feature>
<keyword evidence="3" id="KW-0804">Transcription</keyword>
<comment type="caution">
    <text evidence="5">The sequence shown here is derived from an EMBL/GenBank/DDBJ whole genome shotgun (WGS) entry which is preliminary data.</text>
</comment>
<dbReference type="SUPFAM" id="SSF53822">
    <property type="entry name" value="Periplasmic binding protein-like I"/>
    <property type="match status" value="1"/>
</dbReference>
<keyword evidence="2" id="KW-0238">DNA-binding</keyword>
<dbReference type="PANTHER" id="PTHR30146:SF154">
    <property type="entry name" value="TRANSCRIPTION REGULATOR, MEMBER OF GALR FAMILY"/>
    <property type="match status" value="1"/>
</dbReference>
<dbReference type="PROSITE" id="PS50932">
    <property type="entry name" value="HTH_LACI_2"/>
    <property type="match status" value="1"/>
</dbReference>
<evidence type="ECO:0000259" key="4">
    <source>
        <dbReference type="PROSITE" id="PS50932"/>
    </source>
</evidence>
<dbReference type="Gene3D" id="1.10.260.40">
    <property type="entry name" value="lambda repressor-like DNA-binding domains"/>
    <property type="match status" value="1"/>
</dbReference>
<dbReference type="GO" id="GO:0003700">
    <property type="term" value="F:DNA-binding transcription factor activity"/>
    <property type="evidence" value="ECO:0007669"/>
    <property type="project" value="TreeGrafter"/>
</dbReference>
<dbReference type="InterPro" id="IPR025997">
    <property type="entry name" value="SBP_2_dom"/>
</dbReference>
<keyword evidence="1" id="KW-0805">Transcription regulation</keyword>
<dbReference type="InterPro" id="IPR028082">
    <property type="entry name" value="Peripla_BP_I"/>
</dbReference>
<dbReference type="Gene3D" id="3.40.50.2300">
    <property type="match status" value="2"/>
</dbReference>
<dbReference type="Pfam" id="PF00356">
    <property type="entry name" value="LacI"/>
    <property type="match status" value="1"/>
</dbReference>
<dbReference type="PATRIC" id="fig|1423749.3.peg.1794"/>
<dbReference type="InterPro" id="IPR000843">
    <property type="entry name" value="HTH_LacI"/>
</dbReference>